<name>A0AA36BR31_OCTVU</name>
<accession>A0AA36BR31</accession>
<sequence>MLALCIVSGQCCNWRNKTSRIEKIMFVEEWKARTLNAEEIVTEKETCKTPQKSFKTGVLHSGNKPIIHWDQFSNVCFSITNASEILTTTKAVIRLTQQEYQDQYPKQYQSLAKNLRLYSDQELIIRCQV</sequence>
<organism evidence="1 2">
    <name type="scientific">Octopus vulgaris</name>
    <name type="common">Common octopus</name>
    <dbReference type="NCBI Taxonomy" id="6645"/>
    <lineage>
        <taxon>Eukaryota</taxon>
        <taxon>Metazoa</taxon>
        <taxon>Spiralia</taxon>
        <taxon>Lophotrochozoa</taxon>
        <taxon>Mollusca</taxon>
        <taxon>Cephalopoda</taxon>
        <taxon>Coleoidea</taxon>
        <taxon>Octopodiformes</taxon>
        <taxon>Octopoda</taxon>
        <taxon>Incirrata</taxon>
        <taxon>Octopodidae</taxon>
        <taxon>Octopus</taxon>
    </lineage>
</organism>
<dbReference type="Proteomes" id="UP001162480">
    <property type="component" value="Chromosome 22"/>
</dbReference>
<proteinExistence type="predicted"/>
<reference evidence="1" key="1">
    <citation type="submission" date="2023-08" db="EMBL/GenBank/DDBJ databases">
        <authorList>
            <person name="Alioto T."/>
            <person name="Alioto T."/>
            <person name="Gomez Garrido J."/>
        </authorList>
    </citation>
    <scope>NUCLEOTIDE SEQUENCE</scope>
</reference>
<evidence type="ECO:0000313" key="2">
    <source>
        <dbReference type="Proteomes" id="UP001162480"/>
    </source>
</evidence>
<keyword evidence="2" id="KW-1185">Reference proteome</keyword>
<dbReference type="AlphaFoldDB" id="A0AA36BR31"/>
<evidence type="ECO:0000313" key="1">
    <source>
        <dbReference type="EMBL" id="CAI9738703.1"/>
    </source>
</evidence>
<gene>
    <name evidence="1" type="ORF">OCTVUL_1B007689</name>
</gene>
<dbReference type="EMBL" id="OX597835">
    <property type="protein sequence ID" value="CAI9738703.1"/>
    <property type="molecule type" value="Genomic_DNA"/>
</dbReference>
<protein>
    <submittedName>
        <fullName evidence="1">Uncharacterized protein</fullName>
    </submittedName>
</protein>